<organism evidence="2 3">
    <name type="scientific">Cryptococcus deuterogattii Ram5</name>
    <dbReference type="NCBI Taxonomy" id="1296110"/>
    <lineage>
        <taxon>Eukaryota</taxon>
        <taxon>Fungi</taxon>
        <taxon>Dikarya</taxon>
        <taxon>Basidiomycota</taxon>
        <taxon>Agaricomycotina</taxon>
        <taxon>Tremellomycetes</taxon>
        <taxon>Tremellales</taxon>
        <taxon>Cryptococcaceae</taxon>
        <taxon>Cryptococcus</taxon>
        <taxon>Cryptococcus gattii species complex</taxon>
    </lineage>
</organism>
<dbReference type="OrthoDB" id="2573950at2759"/>
<evidence type="ECO:0000313" key="2">
    <source>
        <dbReference type="EMBL" id="KIR42507.1"/>
    </source>
</evidence>
<evidence type="ECO:0000256" key="1">
    <source>
        <dbReference type="SAM" id="Coils"/>
    </source>
</evidence>
<proteinExistence type="predicted"/>
<keyword evidence="3" id="KW-1185">Reference proteome</keyword>
<feature type="coiled-coil region" evidence="1">
    <location>
        <begin position="149"/>
        <end position="183"/>
    </location>
</feature>
<accession>A0A0D0T923</accession>
<sequence>MTAVDAAIEARILNAMGDGTSFSNDNLGLEGFDAAFSSASVTNTGFPSGQPTSQISSPFMDHLDIHRLSGYPPEDITSWLLGEQHQNSSASGKERGFPLSPTLIVTDADQEQQSTAFPFTNRLRSQSFSSVRELSFDPQHSTQQNSQIYQQLEQEIANRDRTIQELKSTNDALQSRIQSLEMGTRTQDAQLATMQRVLTDLWSKIEKGDD</sequence>
<dbReference type="AlphaFoldDB" id="A0A0D0T923"/>
<dbReference type="HOGENOM" id="CLU_1372151_0_0_1"/>
<dbReference type="EMBL" id="KN847898">
    <property type="protein sequence ID" value="KIR42507.1"/>
    <property type="molecule type" value="Genomic_DNA"/>
</dbReference>
<dbReference type="Proteomes" id="UP000053392">
    <property type="component" value="Unassembled WGS sequence"/>
</dbReference>
<name>A0A0D0T923_9TREE</name>
<reference evidence="2 3" key="1">
    <citation type="submission" date="2015-01" db="EMBL/GenBank/DDBJ databases">
        <title>The Genome Sequence of Cryptococcus gattii Ram5.</title>
        <authorList>
            <consortium name="The Broad Institute Genomics Platform"/>
            <person name="Cuomo C."/>
            <person name="Litvintseva A."/>
            <person name="Chen Y."/>
            <person name="Heitman J."/>
            <person name="Sun S."/>
            <person name="Springer D."/>
            <person name="Dromer F."/>
            <person name="Young S."/>
            <person name="Zeng Q."/>
            <person name="Gargeya S."/>
            <person name="Abouelleil A."/>
            <person name="Alvarado L."/>
            <person name="Chapman S.B."/>
            <person name="Gainer-Dewar J."/>
            <person name="Goldberg J."/>
            <person name="Griggs A."/>
            <person name="Gujja S."/>
            <person name="Hansen M."/>
            <person name="Howarth C."/>
            <person name="Imamovic A."/>
            <person name="Larimer J."/>
            <person name="Murphy C."/>
            <person name="Naylor J."/>
            <person name="Pearson M."/>
            <person name="Priest M."/>
            <person name="Roberts A."/>
            <person name="Saif S."/>
            <person name="Shea T."/>
            <person name="Sykes S."/>
            <person name="Wortman J."/>
            <person name="Nusbaum C."/>
            <person name="Birren B."/>
        </authorList>
    </citation>
    <scope>NUCLEOTIDE SEQUENCE [LARGE SCALE GENOMIC DNA]</scope>
    <source>
        <strain evidence="2 3">Ram5</strain>
    </source>
</reference>
<keyword evidence="1" id="KW-0175">Coiled coil</keyword>
<gene>
    <name evidence="2" type="ORF">I313_01733</name>
</gene>
<evidence type="ECO:0000313" key="3">
    <source>
        <dbReference type="Proteomes" id="UP000053392"/>
    </source>
</evidence>
<protein>
    <submittedName>
        <fullName evidence="2">Uncharacterized protein</fullName>
    </submittedName>
</protein>